<dbReference type="PANTHER" id="PTHR33400:SF6">
    <property type="entry name" value="HOMEOBOX PROTEIN LUMINIDEPENDENS"/>
    <property type="match status" value="1"/>
</dbReference>
<dbReference type="Proteomes" id="UP000657918">
    <property type="component" value="Unassembled WGS sequence"/>
</dbReference>
<dbReference type="OrthoDB" id="1920276at2759"/>
<evidence type="ECO:0000256" key="1">
    <source>
        <dbReference type="ARBA" id="ARBA00023125"/>
    </source>
</evidence>
<protein>
    <submittedName>
        <fullName evidence="3">Uncharacterized protein</fullName>
    </submittedName>
</protein>
<dbReference type="GO" id="GO:0005634">
    <property type="term" value="C:nucleus"/>
    <property type="evidence" value="ECO:0007669"/>
    <property type="project" value="TreeGrafter"/>
</dbReference>
<dbReference type="PANTHER" id="PTHR33400">
    <property type="entry name" value="ZINC FINGER CCCH DOMAIN-CONTAINING PROTEIN 6-RELATED"/>
    <property type="match status" value="1"/>
</dbReference>
<feature type="compositionally biased region" description="Polar residues" evidence="2">
    <location>
        <begin position="165"/>
        <end position="194"/>
    </location>
</feature>
<accession>A0A835JGP3</accession>
<name>A0A835JGP3_9ROSI</name>
<reference evidence="3 4" key="1">
    <citation type="submission" date="2020-10" db="EMBL/GenBank/DDBJ databases">
        <title>Plant Genome Project.</title>
        <authorList>
            <person name="Zhang R.-G."/>
        </authorList>
    </citation>
    <scope>NUCLEOTIDE SEQUENCE [LARGE SCALE GENOMIC DNA]</scope>
    <source>
        <strain evidence="3">FAFU-HL-1</strain>
        <tissue evidence="3">Leaf</tissue>
    </source>
</reference>
<feature type="region of interest" description="Disordered" evidence="2">
    <location>
        <begin position="133"/>
        <end position="210"/>
    </location>
</feature>
<gene>
    <name evidence="3" type="ORF">SADUNF_Sadunf14G0099300</name>
</gene>
<dbReference type="GO" id="GO:0010228">
    <property type="term" value="P:vegetative to reproductive phase transition of meristem"/>
    <property type="evidence" value="ECO:0007669"/>
    <property type="project" value="TreeGrafter"/>
</dbReference>
<feature type="compositionally biased region" description="Low complexity" evidence="2">
    <location>
        <begin position="37"/>
        <end position="46"/>
    </location>
</feature>
<evidence type="ECO:0000313" key="4">
    <source>
        <dbReference type="Proteomes" id="UP000657918"/>
    </source>
</evidence>
<comment type="caution">
    <text evidence="3">The sequence shown here is derived from an EMBL/GenBank/DDBJ whole genome shotgun (WGS) entry which is preliminary data.</text>
</comment>
<dbReference type="AlphaFoldDB" id="A0A835JGP3"/>
<dbReference type="EMBL" id="JADGMS010000014">
    <property type="protein sequence ID" value="KAF9669357.1"/>
    <property type="molecule type" value="Genomic_DNA"/>
</dbReference>
<sequence>MSADDIQKAKMHALFMQIKHGKTGLSSNRNTGMKNGPSSMSPSFSPVSKIHIQPKIEEYKKPVIPPLEVSCKVEGSLNPKKEIDSKEPVGEVCSEVKIPWKSPPGTLNPLFLPLSSPPLNSLFVPSFVTSYPTTPNPPLPDDPISPLPQPDPPYHAPLPDIAEGTDTSTNHLLSNTSLPTISTASPNHVSSFHSASDLPLPQPSSRMLTKSQTGHFKPRTFHDYHLHYTTRHPFRALHAGVGGTIYQVVQGLPSNPKEPWDLEMDYDDTLTPEIPIEQPPDADGSEIQVSLTEHVSTVVAPAPAPSVPQVGGGSGTKPDLELLVVLQENPELVFALTSGQARNLSSEETVKLFDMIKAGGAGLAGSLNGLGGKVEKVEVSLPSPTPSCNPGTERDFGQYCKLSNKSLNCVNFL</sequence>
<proteinExistence type="predicted"/>
<evidence type="ECO:0000256" key="2">
    <source>
        <dbReference type="SAM" id="MobiDB-lite"/>
    </source>
</evidence>
<organism evidence="3 4">
    <name type="scientific">Salix dunnii</name>
    <dbReference type="NCBI Taxonomy" id="1413687"/>
    <lineage>
        <taxon>Eukaryota</taxon>
        <taxon>Viridiplantae</taxon>
        <taxon>Streptophyta</taxon>
        <taxon>Embryophyta</taxon>
        <taxon>Tracheophyta</taxon>
        <taxon>Spermatophyta</taxon>
        <taxon>Magnoliopsida</taxon>
        <taxon>eudicotyledons</taxon>
        <taxon>Gunneridae</taxon>
        <taxon>Pentapetalae</taxon>
        <taxon>rosids</taxon>
        <taxon>fabids</taxon>
        <taxon>Malpighiales</taxon>
        <taxon>Salicaceae</taxon>
        <taxon>Saliceae</taxon>
        <taxon>Salix</taxon>
    </lineage>
</organism>
<feature type="compositionally biased region" description="Pro residues" evidence="2">
    <location>
        <begin position="134"/>
        <end position="156"/>
    </location>
</feature>
<feature type="region of interest" description="Disordered" evidence="2">
    <location>
        <begin position="22"/>
        <end position="46"/>
    </location>
</feature>
<keyword evidence="1" id="KW-0238">DNA-binding</keyword>
<evidence type="ECO:0000313" key="3">
    <source>
        <dbReference type="EMBL" id="KAF9669357.1"/>
    </source>
</evidence>
<dbReference type="GO" id="GO:0003677">
    <property type="term" value="F:DNA binding"/>
    <property type="evidence" value="ECO:0007669"/>
    <property type="project" value="UniProtKB-KW"/>
</dbReference>
<keyword evidence="4" id="KW-1185">Reference proteome</keyword>
<feature type="compositionally biased region" description="Polar residues" evidence="2">
    <location>
        <begin position="24"/>
        <end position="33"/>
    </location>
</feature>